<feature type="compositionally biased region" description="Basic residues" evidence="1">
    <location>
        <begin position="256"/>
        <end position="269"/>
    </location>
</feature>
<feature type="compositionally biased region" description="Polar residues" evidence="1">
    <location>
        <begin position="237"/>
        <end position="252"/>
    </location>
</feature>
<evidence type="ECO:0000313" key="2">
    <source>
        <dbReference type="EMBL" id="KAF7633055.1"/>
    </source>
</evidence>
<proteinExistence type="predicted"/>
<accession>A0A8S9ZI80</accession>
<keyword evidence="3" id="KW-1185">Reference proteome</keyword>
<sequence>MLRQWKETYPKFNQIYVDENKNTFACKNCDQYNSKEVYFANVQKHIKRCGTFEWKKFNLGRWQKSDPAFNNFVVDEQTNEFVCDACKEYRQKEGYEQRLKNHLNNCEKVAGSENTRYNVSWRSKMLRHWKETYPEFNQIYVDENKNTFACKNCDQYNSKQTKLFNIQRHIKRCQNSETINETIANDDNSNNPIFVELFGYSPEPPNPNECYHSIEDYYRHTTYDNGANEDQVLQPGIEQSGQRRSNTLTIQEGRQRRSRPRVIKGKGKQKVVISSDDNSSKSN</sequence>
<comment type="caution">
    <text evidence="2">The sequence shown here is derived from an EMBL/GenBank/DDBJ whole genome shotgun (WGS) entry which is preliminary data.</text>
</comment>
<name>A0A8S9ZI80_9BILA</name>
<evidence type="ECO:0000313" key="3">
    <source>
        <dbReference type="Proteomes" id="UP000605970"/>
    </source>
</evidence>
<organism evidence="2 3">
    <name type="scientific">Meloidogyne graminicola</name>
    <dbReference type="NCBI Taxonomy" id="189291"/>
    <lineage>
        <taxon>Eukaryota</taxon>
        <taxon>Metazoa</taxon>
        <taxon>Ecdysozoa</taxon>
        <taxon>Nematoda</taxon>
        <taxon>Chromadorea</taxon>
        <taxon>Rhabditida</taxon>
        <taxon>Tylenchina</taxon>
        <taxon>Tylenchomorpha</taxon>
        <taxon>Tylenchoidea</taxon>
        <taxon>Meloidogynidae</taxon>
        <taxon>Meloidogyninae</taxon>
        <taxon>Meloidogyne</taxon>
    </lineage>
</organism>
<reference evidence="2" key="1">
    <citation type="journal article" date="2020" name="Ecol. Evol.">
        <title>Genome structure and content of the rice root-knot nematode (Meloidogyne graminicola).</title>
        <authorList>
            <person name="Phan N.T."/>
            <person name="Danchin E.G.J."/>
            <person name="Klopp C."/>
            <person name="Perfus-Barbeoch L."/>
            <person name="Kozlowski D.K."/>
            <person name="Koutsovoulos G.D."/>
            <person name="Lopez-Roques C."/>
            <person name="Bouchez O."/>
            <person name="Zahm M."/>
            <person name="Besnard G."/>
            <person name="Bellafiore S."/>
        </authorList>
    </citation>
    <scope>NUCLEOTIDE SEQUENCE</scope>
    <source>
        <strain evidence="2">VN-18</strain>
    </source>
</reference>
<gene>
    <name evidence="2" type="ORF">Mgra_00007551</name>
</gene>
<dbReference type="Proteomes" id="UP000605970">
    <property type="component" value="Unassembled WGS sequence"/>
</dbReference>
<dbReference type="AlphaFoldDB" id="A0A8S9ZI80"/>
<protein>
    <submittedName>
        <fullName evidence="2">Uncharacterized protein</fullName>
    </submittedName>
</protein>
<evidence type="ECO:0000256" key="1">
    <source>
        <dbReference type="SAM" id="MobiDB-lite"/>
    </source>
</evidence>
<feature type="region of interest" description="Disordered" evidence="1">
    <location>
        <begin position="234"/>
        <end position="283"/>
    </location>
</feature>
<dbReference type="EMBL" id="JABEBT010000086">
    <property type="protein sequence ID" value="KAF7633055.1"/>
    <property type="molecule type" value="Genomic_DNA"/>
</dbReference>